<evidence type="ECO:0000313" key="3">
    <source>
        <dbReference type="EMBL" id="TGL64593.1"/>
    </source>
</evidence>
<gene>
    <name evidence="3" type="ORF">EHQ64_01740</name>
</gene>
<organism evidence="3 4">
    <name type="scientific">Leptospira sarikeiensis</name>
    <dbReference type="NCBI Taxonomy" id="2484943"/>
    <lineage>
        <taxon>Bacteria</taxon>
        <taxon>Pseudomonadati</taxon>
        <taxon>Spirochaetota</taxon>
        <taxon>Spirochaetia</taxon>
        <taxon>Leptospirales</taxon>
        <taxon>Leptospiraceae</taxon>
        <taxon>Leptospira</taxon>
    </lineage>
</organism>
<dbReference type="OrthoDB" id="342859at2"/>
<evidence type="ECO:0000313" key="4">
    <source>
        <dbReference type="Proteomes" id="UP000297762"/>
    </source>
</evidence>
<dbReference type="EMBL" id="RQGF01000007">
    <property type="protein sequence ID" value="TGL64593.1"/>
    <property type="molecule type" value="Genomic_DNA"/>
</dbReference>
<dbReference type="AlphaFoldDB" id="A0A4R9KCC7"/>
<dbReference type="Gene3D" id="2.60.40.3710">
    <property type="match status" value="1"/>
</dbReference>
<reference evidence="3" key="1">
    <citation type="journal article" date="2019" name="PLoS Negl. Trop. Dis.">
        <title>Revisiting the worldwide diversity of Leptospira species in the environment.</title>
        <authorList>
            <person name="Vincent A.T."/>
            <person name="Schiettekatte O."/>
            <person name="Bourhy P."/>
            <person name="Veyrier F.J."/>
            <person name="Picardeau M."/>
        </authorList>
    </citation>
    <scope>NUCLEOTIDE SEQUENCE [LARGE SCALE GENOMIC DNA]</scope>
    <source>
        <strain evidence="3">201702455</strain>
    </source>
</reference>
<name>A0A4R9KCC7_9LEPT</name>
<dbReference type="Proteomes" id="UP000297762">
    <property type="component" value="Unassembled WGS sequence"/>
</dbReference>
<sequence>MVTGLGEREHKNLKRTIVIICLPALLLLSGCKGSEKGGGMLDSFLSSIGIPIDDGGSIPGASNNINYTETDTPAQLPVDFGTVGPQALLNLATLTQVDRYKSLEIVFSEPMQQNTVKTDFVFTEDNGTLLPGPPTEKGGSFYWKSGGRLIFDPYRELKANTTYKLTLTSVSKGLEGGDLQPYTISFTTEPDYYITMSLNGTGVGPANSQKDLTYLDATPGTLAMNLNASFTNPSNPNQIQSIKLKHMSSSAEHVICAASPCDMTAPLASSLNLNSFSGAKAGLKPFQGGNAYEFQITTADGKTFRRSFGFNYGKVNATPYALIANAAAAVFDQAQTLKLFSNILAKFAHADFKITNKTFNDFSGSPKTTDVGPLRDPDGNGNFSDRRCIDFWSITANDFPISVNYVKTYGDMAGQYGNGYCGIAGNTGAFNITASFAGNLPMWLDVYINNVVVPPLAPDGTTNITDSIYVQADGVLGIDLYGKRSVIDITTIGYSHDCTVLACLLGNDDTYAFSTSATLNNSAPYNSRLARAKATSTFDSSGNISVVIKTPYTPTDPITGNFYVSEWTNNLSVAGVNLLAATDTLGSWLSPITESVANGAVPQATPYITQSMLRDIVERVSVAAMNAVLVSLNNPGLDVTLPDYLPAPLNNFPLSLRLMAQNDAVVKSDGTNKGILTSASVSLVAKNPLANTDPNYHGHQLATGFVSTRPIAPTAAMTKDFAFSRSNANPGLLLTLNADTVTQAAYSLWQNGALNLRINKQFIDQIKAYAGSDPLFELTQELVKVGTLLNILSPGRPLVGLKPGDPTKFVPKVSATDDVDIDVYAIHAPNGEFKFGGASALPTLVVNFTDLELRIFGRRPPGTDVSTGGAAVPCSAAVADSAANSCRYLLNTVRVSIKGDGSFNFIPFVNPDPTGKPQYNNLNALSLVIRKDEASMSYTMDILEGPNFNPFGLDPKGIFQVVDPLIRSLIIPLVNNVLRQVPLPSSLALDAITNTSSGNKCALRSTTDKLKLITIPIPNSQPYPYLFGGLQFQGAFGTNPGDAIVCP</sequence>
<keyword evidence="4" id="KW-1185">Reference proteome</keyword>
<dbReference type="RefSeq" id="WP_135647786.1">
    <property type="nucleotide sequence ID" value="NZ_RQGF01000007.1"/>
</dbReference>
<keyword evidence="1" id="KW-0732">Signal</keyword>
<feature type="domain" description="SbsA Ig-like" evidence="2">
    <location>
        <begin position="95"/>
        <end position="188"/>
    </location>
</feature>
<protein>
    <submittedName>
        <fullName evidence="3">Ig-like protein</fullName>
    </submittedName>
</protein>
<dbReference type="Pfam" id="PF13205">
    <property type="entry name" value="Big_5"/>
    <property type="match status" value="1"/>
</dbReference>
<proteinExistence type="predicted"/>
<accession>A0A4R9KCC7</accession>
<evidence type="ECO:0000256" key="1">
    <source>
        <dbReference type="ARBA" id="ARBA00022729"/>
    </source>
</evidence>
<comment type="caution">
    <text evidence="3">The sequence shown here is derived from an EMBL/GenBank/DDBJ whole genome shotgun (WGS) entry which is preliminary data.</text>
</comment>
<evidence type="ECO:0000259" key="2">
    <source>
        <dbReference type="Pfam" id="PF13205"/>
    </source>
</evidence>
<dbReference type="InterPro" id="IPR032812">
    <property type="entry name" value="SbsA_Ig"/>
</dbReference>